<dbReference type="EMBL" id="MU003538">
    <property type="protein sequence ID" value="KAF2464344.1"/>
    <property type="molecule type" value="Genomic_DNA"/>
</dbReference>
<evidence type="ECO:0000313" key="1">
    <source>
        <dbReference type="EMBL" id="KAF2464344.1"/>
    </source>
</evidence>
<accession>A0ACB6QBJ2</accession>
<comment type="caution">
    <text evidence="1">The sequence shown here is derived from an EMBL/GenBank/DDBJ whole genome shotgun (WGS) entry which is preliminary data.</text>
</comment>
<reference evidence="1" key="1">
    <citation type="journal article" date="2020" name="Stud. Mycol.">
        <title>101 Dothideomycetes genomes: a test case for predicting lifestyles and emergence of pathogens.</title>
        <authorList>
            <person name="Haridas S."/>
            <person name="Albert R."/>
            <person name="Binder M."/>
            <person name="Bloem J."/>
            <person name="Labutti K."/>
            <person name="Salamov A."/>
            <person name="Andreopoulos B."/>
            <person name="Baker S."/>
            <person name="Barry K."/>
            <person name="Bills G."/>
            <person name="Bluhm B."/>
            <person name="Cannon C."/>
            <person name="Castanera R."/>
            <person name="Culley D."/>
            <person name="Daum C."/>
            <person name="Ezra D."/>
            <person name="Gonzalez J."/>
            <person name="Henrissat B."/>
            <person name="Kuo A."/>
            <person name="Liang C."/>
            <person name="Lipzen A."/>
            <person name="Lutzoni F."/>
            <person name="Magnuson J."/>
            <person name="Mondo S."/>
            <person name="Nolan M."/>
            <person name="Ohm R."/>
            <person name="Pangilinan J."/>
            <person name="Park H.-J."/>
            <person name="Ramirez L."/>
            <person name="Alfaro M."/>
            <person name="Sun H."/>
            <person name="Tritt A."/>
            <person name="Yoshinaga Y."/>
            <person name="Zwiers L.-H."/>
            <person name="Turgeon B."/>
            <person name="Goodwin S."/>
            <person name="Spatafora J."/>
            <person name="Crous P."/>
            <person name="Grigoriev I."/>
        </authorList>
    </citation>
    <scope>NUCLEOTIDE SEQUENCE</scope>
    <source>
        <strain evidence="1">ATCC 200398</strain>
    </source>
</reference>
<dbReference type="Proteomes" id="UP000799755">
    <property type="component" value="Unassembled WGS sequence"/>
</dbReference>
<protein>
    <submittedName>
        <fullName evidence="1">Uncharacterized protein</fullName>
    </submittedName>
</protein>
<sequence length="399" mass="45448">MERSCIRTCTSLEEGDICIEPKHGPSGSASSPRLSLACLGYQRRGIPFPECSSRFLVVFHPSLHISSFFYRVILYLPSNTELLATAIPHQELRSTEPVDEMFGIKFSSSKFPYVGREKTVYAALRGGSISPAETEKDFDETTFIRHSSKGSRTLFSYVIIGLLLTTNICTIASLFATKYLTKQLDAVEPEYTPKSAARVQSLPTTWSRLNWWTEYSDRNFTETDKLWDDINPAHGFIAMDRKWAKDQHWPDSMHLPSDDSKNVYLLEAYHLLHCVTIIRKTFWEAIHHKEQYTFKPPHAGHCIDMMRQYVICKADNTPLYLFGDDTAGDEQYRKCNSWDALRDFATDNSACYRDTPPDVDPTKFALGAHFGYCDGGYDGVKEGERRGPWKHGVVFDGPE</sequence>
<proteinExistence type="predicted"/>
<keyword evidence="2" id="KW-1185">Reference proteome</keyword>
<evidence type="ECO:0000313" key="2">
    <source>
        <dbReference type="Proteomes" id="UP000799755"/>
    </source>
</evidence>
<gene>
    <name evidence="1" type="ORF">BDR25DRAFT_346820</name>
</gene>
<name>A0ACB6QBJ2_9PLEO</name>
<organism evidence="1 2">
    <name type="scientific">Lindgomyces ingoldianus</name>
    <dbReference type="NCBI Taxonomy" id="673940"/>
    <lineage>
        <taxon>Eukaryota</taxon>
        <taxon>Fungi</taxon>
        <taxon>Dikarya</taxon>
        <taxon>Ascomycota</taxon>
        <taxon>Pezizomycotina</taxon>
        <taxon>Dothideomycetes</taxon>
        <taxon>Pleosporomycetidae</taxon>
        <taxon>Pleosporales</taxon>
        <taxon>Lindgomycetaceae</taxon>
        <taxon>Lindgomyces</taxon>
    </lineage>
</organism>